<evidence type="ECO:0000256" key="3">
    <source>
        <dbReference type="SAM" id="MobiDB-lite"/>
    </source>
</evidence>
<dbReference type="EMBL" id="JAHRHJ020000002">
    <property type="protein sequence ID" value="KAH9327715.1"/>
    <property type="molecule type" value="Genomic_DNA"/>
</dbReference>
<proteinExistence type="predicted"/>
<reference evidence="4 5" key="1">
    <citation type="journal article" date="2021" name="Nat. Plants">
        <title>The Taxus genome provides insights into paclitaxel biosynthesis.</title>
        <authorList>
            <person name="Xiong X."/>
            <person name="Gou J."/>
            <person name="Liao Q."/>
            <person name="Li Y."/>
            <person name="Zhou Q."/>
            <person name="Bi G."/>
            <person name="Li C."/>
            <person name="Du R."/>
            <person name="Wang X."/>
            <person name="Sun T."/>
            <person name="Guo L."/>
            <person name="Liang H."/>
            <person name="Lu P."/>
            <person name="Wu Y."/>
            <person name="Zhang Z."/>
            <person name="Ro D.K."/>
            <person name="Shang Y."/>
            <person name="Huang S."/>
            <person name="Yan J."/>
        </authorList>
    </citation>
    <scope>NUCLEOTIDE SEQUENCE [LARGE SCALE GENOMIC DNA]</scope>
    <source>
        <strain evidence="4">Ta-2019</strain>
    </source>
</reference>
<evidence type="ECO:0000256" key="2">
    <source>
        <dbReference type="ARBA" id="ARBA00022833"/>
    </source>
</evidence>
<evidence type="ECO:0000313" key="4">
    <source>
        <dbReference type="EMBL" id="KAH9327715.1"/>
    </source>
</evidence>
<organism evidence="4 5">
    <name type="scientific">Taxus chinensis</name>
    <name type="common">Chinese yew</name>
    <name type="synonym">Taxus wallichiana var. chinensis</name>
    <dbReference type="NCBI Taxonomy" id="29808"/>
    <lineage>
        <taxon>Eukaryota</taxon>
        <taxon>Viridiplantae</taxon>
        <taxon>Streptophyta</taxon>
        <taxon>Embryophyta</taxon>
        <taxon>Tracheophyta</taxon>
        <taxon>Spermatophyta</taxon>
        <taxon>Pinopsida</taxon>
        <taxon>Pinidae</taxon>
        <taxon>Conifers II</taxon>
        <taxon>Cupressales</taxon>
        <taxon>Taxaceae</taxon>
        <taxon>Taxus</taxon>
    </lineage>
</organism>
<evidence type="ECO:0000256" key="1">
    <source>
        <dbReference type="ARBA" id="ARBA00022771"/>
    </source>
</evidence>
<dbReference type="InterPro" id="IPR011011">
    <property type="entry name" value="Znf_FYVE_PHD"/>
</dbReference>
<keyword evidence="5" id="KW-1185">Reference proteome</keyword>
<dbReference type="SUPFAM" id="SSF57903">
    <property type="entry name" value="FYVE/PHD zinc finger"/>
    <property type="match status" value="1"/>
</dbReference>
<dbReference type="Proteomes" id="UP000824469">
    <property type="component" value="Unassembled WGS sequence"/>
</dbReference>
<protein>
    <submittedName>
        <fullName evidence="4">Uncharacterized protein</fullName>
    </submittedName>
</protein>
<keyword evidence="2" id="KW-0862">Zinc</keyword>
<sequence length="999" mass="111555">MREVSIQESSLFTSVIQYFSSFRERNKLQLWALHIYLSGGGFFYSCSLLCQSVLTYALTWHECGVPHGISCGSEMPTRPLNAEELHKVAEFKHILAILQLIIFFVMVAEKIQMLENKVKKNQIEHSRKDDVIADLKEQLDSMMNDHKLEMEIETISYKAFTKTLTENKDIKWTGPLLVLSESQKAASVLHNKTPKVQEMIVQEALEECKRCEEENHHHKSVKAEFVAPVCDLKEKNTNIDSIVINKETVDLEARTSDFSLLPERKPSTPERRDKYQKESSSTNGIECRNENVYGVSRGQSQCGKTFTLCKESLELAASKNPLSLHQSQDKNVKKLSMPYVTQVESIKIQKIIAKYSSAKIKSNDSILMKSGESDYSAAATKTNDLFPHALAKSGLSHSSSSSLSTNGESLVLIDEVLSQSDVTEEKGRLLDLAHVNVKKSSNIMEENKQVPDLEYQNALETVERKTFCIDKNNKLKDPVYQVVFANATNNTTVAEKHKPVTDLACQTTILNSTIETERRKILIDLANNTASCNVENVATGREDKYQILESNFQNITNVAGKNEKVLDSPNQPGVKNSTECGKIRAEKEQAVNSVYLTFFQNATKSPDINYHVIALDRMNKRVVSPLVDGHLTTGLKVKDRCPTISKDSNLSLENTFNNLNDTQTSIVESSQGLQNSFNGNLQLSAEGSSPTPCLCNGPPSGHMVNCVMCESNFHAACVMSESNNLNQGRERIRVVKGVKEADGRGGRDLRMEGEVRTIPESEEGKLRRVDKLEQRVSEILKAEGAEANKNGSTRSKERMEQGDGVQGANRVDPGTMSADSGAGLRENLDSKMVIVSFDEGCGPKIDGRDVVSCEREALAEQEIEEFDCLSHLEECFDGEEEPMEIATFATPSFILQQQETAAMGGNVQEQLAPQNSPLESELEEFDLPNFVLDKEEKENKDDILSKSVIRAEFHLSVDVQEEKNKLQTTHPSRKIYRKTSFLELNFKAMGKLQGPYLAQ</sequence>
<name>A0AA38GTZ4_TAXCH</name>
<comment type="caution">
    <text evidence="4">The sequence shown here is derived from an EMBL/GenBank/DDBJ whole genome shotgun (WGS) entry which is preliminary data.</text>
</comment>
<keyword evidence="1" id="KW-0863">Zinc-finger</keyword>
<dbReference type="AlphaFoldDB" id="A0AA38GTZ4"/>
<gene>
    <name evidence="4" type="ORF">KI387_007893</name>
</gene>
<dbReference type="InterPro" id="IPR013083">
    <property type="entry name" value="Znf_RING/FYVE/PHD"/>
</dbReference>
<feature type="region of interest" description="Disordered" evidence="3">
    <location>
        <begin position="781"/>
        <end position="824"/>
    </location>
</feature>
<feature type="compositionally biased region" description="Basic and acidic residues" evidence="3">
    <location>
        <begin position="262"/>
        <end position="277"/>
    </location>
</feature>
<feature type="region of interest" description="Disordered" evidence="3">
    <location>
        <begin position="260"/>
        <end position="283"/>
    </location>
</feature>
<keyword evidence="1" id="KW-0479">Metal-binding</keyword>
<dbReference type="GO" id="GO:0008270">
    <property type="term" value="F:zinc ion binding"/>
    <property type="evidence" value="ECO:0007669"/>
    <property type="project" value="UniProtKB-KW"/>
</dbReference>
<accession>A0AA38GTZ4</accession>
<evidence type="ECO:0000313" key="5">
    <source>
        <dbReference type="Proteomes" id="UP000824469"/>
    </source>
</evidence>
<dbReference type="Gene3D" id="3.30.40.10">
    <property type="entry name" value="Zinc/RING finger domain, C3HC4 (zinc finger)"/>
    <property type="match status" value="1"/>
</dbReference>